<evidence type="ECO:0000256" key="3">
    <source>
        <dbReference type="ARBA" id="ARBA00022908"/>
    </source>
</evidence>
<dbReference type="Pfam" id="PF02920">
    <property type="entry name" value="Integrase_DNA"/>
    <property type="match status" value="1"/>
</dbReference>
<evidence type="ECO:0000256" key="5">
    <source>
        <dbReference type="ARBA" id="ARBA00023172"/>
    </source>
</evidence>
<dbReference type="GO" id="GO:0008907">
    <property type="term" value="F:integrase activity"/>
    <property type="evidence" value="ECO:0007669"/>
    <property type="project" value="InterPro"/>
</dbReference>
<dbReference type="GO" id="GO:0003677">
    <property type="term" value="F:DNA binding"/>
    <property type="evidence" value="ECO:0007669"/>
    <property type="project" value="UniProtKB-UniRule"/>
</dbReference>
<dbReference type="InterPro" id="IPR010998">
    <property type="entry name" value="Integrase_recombinase_N"/>
</dbReference>
<dbReference type="SUPFAM" id="SSF54171">
    <property type="entry name" value="DNA-binding domain"/>
    <property type="match status" value="1"/>
</dbReference>
<dbReference type="Pfam" id="PF00589">
    <property type="entry name" value="Phage_integrase"/>
    <property type="match status" value="1"/>
</dbReference>
<dbReference type="GO" id="GO:0006310">
    <property type="term" value="P:DNA recombination"/>
    <property type="evidence" value="ECO:0007669"/>
    <property type="project" value="UniProtKB-KW"/>
</dbReference>
<evidence type="ECO:0000256" key="6">
    <source>
        <dbReference type="PROSITE-ProRule" id="PRU01248"/>
    </source>
</evidence>
<evidence type="ECO:0000256" key="4">
    <source>
        <dbReference type="ARBA" id="ARBA00023125"/>
    </source>
</evidence>
<organism evidence="9 10">
    <name type="scientific">Sporofaciens musculi</name>
    <dbReference type="NCBI Taxonomy" id="2681861"/>
    <lineage>
        <taxon>Bacteria</taxon>
        <taxon>Bacillati</taxon>
        <taxon>Bacillota</taxon>
        <taxon>Clostridia</taxon>
        <taxon>Lachnospirales</taxon>
        <taxon>Lachnospiraceae</taxon>
        <taxon>Sporofaciens</taxon>
    </lineage>
</organism>
<dbReference type="InterPro" id="IPR011010">
    <property type="entry name" value="DNA_brk_join_enz"/>
</dbReference>
<dbReference type="RefSeq" id="WP_159750023.1">
    <property type="nucleotide sequence ID" value="NZ_WUQX01000001.1"/>
</dbReference>
<dbReference type="InterPro" id="IPR002104">
    <property type="entry name" value="Integrase_catalytic"/>
</dbReference>
<dbReference type="Gene3D" id="3.30.160.60">
    <property type="entry name" value="Classic Zinc Finger"/>
    <property type="match status" value="1"/>
</dbReference>
<dbReference type="PROSITE" id="PS51898">
    <property type="entry name" value="TYR_RECOMBINASE"/>
    <property type="match status" value="1"/>
</dbReference>
<evidence type="ECO:0000256" key="1">
    <source>
        <dbReference type="ARBA" id="ARBA00003283"/>
    </source>
</evidence>
<dbReference type="SUPFAM" id="SSF56349">
    <property type="entry name" value="DNA breaking-rejoining enzymes"/>
    <property type="match status" value="1"/>
</dbReference>
<dbReference type="CDD" id="cd01189">
    <property type="entry name" value="INT_ICEBs1_C_like"/>
    <property type="match status" value="1"/>
</dbReference>
<comment type="caution">
    <text evidence="9">The sequence shown here is derived from an EMBL/GenBank/DDBJ whole genome shotgun (WGS) entry which is preliminary data.</text>
</comment>
<keyword evidence="3" id="KW-0229">DNA integration</keyword>
<feature type="domain" description="Tyr recombinase" evidence="7">
    <location>
        <begin position="181"/>
        <end position="405"/>
    </location>
</feature>
<dbReference type="AlphaFoldDB" id="A0A7X3MDZ6"/>
<evidence type="ECO:0000313" key="9">
    <source>
        <dbReference type="EMBL" id="MXP74673.1"/>
    </source>
</evidence>
<dbReference type="PANTHER" id="PTHR30349">
    <property type="entry name" value="PHAGE INTEGRASE-RELATED"/>
    <property type="match status" value="1"/>
</dbReference>
<keyword evidence="4 6" id="KW-0238">DNA-binding</keyword>
<dbReference type="InterPro" id="IPR016177">
    <property type="entry name" value="DNA-bd_dom_sf"/>
</dbReference>
<comment type="similarity">
    <text evidence="2">Belongs to the 'phage' integrase family.</text>
</comment>
<dbReference type="EMBL" id="WUQX01000001">
    <property type="protein sequence ID" value="MXP74673.1"/>
    <property type="molecule type" value="Genomic_DNA"/>
</dbReference>
<dbReference type="InterPro" id="IPR050090">
    <property type="entry name" value="Tyrosine_recombinase_XerCD"/>
</dbReference>
<accession>A0A7X3MDZ6</accession>
<dbReference type="InterPro" id="IPR004191">
    <property type="entry name" value="Integrase_Tn916-type_DNA-bd_N"/>
</dbReference>
<dbReference type="Proteomes" id="UP000460412">
    <property type="component" value="Unassembled WGS sequence"/>
</dbReference>
<evidence type="ECO:0000259" key="8">
    <source>
        <dbReference type="PROSITE" id="PS51900"/>
    </source>
</evidence>
<gene>
    <name evidence="9" type="ORF">GN277_04560</name>
</gene>
<dbReference type="InterPro" id="IPR004107">
    <property type="entry name" value="Integrase_SAM-like_N"/>
</dbReference>
<sequence>MATKGQVKRKDKRRVVLKTGECQRKNGTYSYRWTDSKGKRYSIYAKTLEELREKEKEIVKAKNDGIKTEARYITVNELFDLWKVLKRGLKNNTFENYQYMYNTFVRNNLGKRRISTLKKSDVKRFYNYLADERGLKSSTIDSIHTVLHQVFEMAVDDNYIRNNPSDNVLKELKQSHIFQIEKKRALTKPEQELLLNFLKRNHTYSHWYPIFAVMIGTGLRVGEVTGLRWSDINLEKGIIDVNHTLVYYCHRQEKAKNGCYFNVNTPKTTASHRQVPMMGFVKEAFLQEKENQDTLGIECKVTIDGYSDFIFINRFGATQHQGTLNKAIRRIIRDCNDEELLKNKDTNILLPPFSCHILRHTFTTRMCEAGINVKVIQDILGHQDISTTLNIYADVTKELKNKEFKGLDEYFKKGNKE</sequence>
<dbReference type="PROSITE" id="PS51900">
    <property type="entry name" value="CB"/>
    <property type="match status" value="1"/>
</dbReference>
<reference evidence="9 10" key="1">
    <citation type="submission" date="2019-12" db="EMBL/GenBank/DDBJ databases">
        <title>Sporaefaciens musculi gen. nov., sp. nov., a novel bacterium isolated from the caecum of an obese mouse.</title>
        <authorList>
            <person name="Rasmussen T.S."/>
            <person name="Streidl T."/>
            <person name="Hitch T.C.A."/>
            <person name="Wortmann E."/>
            <person name="Deptula P."/>
            <person name="Hansen M."/>
            <person name="Nielsen D.S."/>
            <person name="Clavel T."/>
            <person name="Vogensen F.K."/>
        </authorList>
    </citation>
    <scope>NUCLEOTIDE SEQUENCE [LARGE SCALE GENOMIC DNA]</scope>
    <source>
        <strain evidence="9 10">WCA-9-b2</strain>
    </source>
</reference>
<dbReference type="Gene3D" id="1.10.150.130">
    <property type="match status" value="1"/>
</dbReference>
<evidence type="ECO:0000256" key="2">
    <source>
        <dbReference type="ARBA" id="ARBA00008857"/>
    </source>
</evidence>
<dbReference type="Gene3D" id="1.10.443.10">
    <property type="entry name" value="Intergrase catalytic core"/>
    <property type="match status" value="1"/>
</dbReference>
<proteinExistence type="inferred from homology"/>
<dbReference type="Pfam" id="PF13495">
    <property type="entry name" value="Phage_int_SAM_4"/>
    <property type="match status" value="1"/>
</dbReference>
<feature type="domain" description="Core-binding (CB)" evidence="8">
    <location>
        <begin position="73"/>
        <end position="155"/>
    </location>
</feature>
<dbReference type="InterPro" id="IPR044068">
    <property type="entry name" value="CB"/>
</dbReference>
<keyword evidence="5" id="KW-0233">DNA recombination</keyword>
<dbReference type="InterPro" id="IPR013762">
    <property type="entry name" value="Integrase-like_cat_sf"/>
</dbReference>
<comment type="function">
    <text evidence="1">Site-specific tyrosine recombinase, which acts by catalyzing the cutting and rejoining of the recombining DNA molecules.</text>
</comment>
<dbReference type="PANTHER" id="PTHR30349:SF91">
    <property type="entry name" value="INTA PROTEIN"/>
    <property type="match status" value="1"/>
</dbReference>
<name>A0A7X3MDZ6_9FIRM</name>
<keyword evidence="10" id="KW-1185">Reference proteome</keyword>
<evidence type="ECO:0000313" key="10">
    <source>
        <dbReference type="Proteomes" id="UP000460412"/>
    </source>
</evidence>
<protein>
    <submittedName>
        <fullName evidence="9">Tyrosine-type recombinase/integrase</fullName>
    </submittedName>
</protein>
<evidence type="ECO:0000259" key="7">
    <source>
        <dbReference type="PROSITE" id="PS51898"/>
    </source>
</evidence>